<evidence type="ECO:0000256" key="3">
    <source>
        <dbReference type="ARBA" id="ARBA00009945"/>
    </source>
</evidence>
<reference evidence="14" key="2">
    <citation type="submission" date="2020-07" db="EMBL/GenBank/DDBJ databases">
        <authorList>
            <person name="Vera ALvarez R."/>
            <person name="Arias-Moreno D.M."/>
            <person name="Jimenez-Jacinto V."/>
            <person name="Jimenez-Bremont J.F."/>
            <person name="Swaminathan K."/>
            <person name="Moose S.P."/>
            <person name="Guerrero-Gonzalez M.L."/>
            <person name="Marino-Ramirez L."/>
            <person name="Landsman D."/>
            <person name="Rodriguez-Kessler M."/>
            <person name="Delgado-Sanchez P."/>
        </authorList>
    </citation>
    <scope>NUCLEOTIDE SEQUENCE</scope>
    <source>
        <tissue evidence="14">Cladode</tissue>
    </source>
</reference>
<keyword evidence="11" id="KW-0626">Porin</keyword>
<evidence type="ECO:0000256" key="5">
    <source>
        <dbReference type="ARBA" id="ARBA00022452"/>
    </source>
</evidence>
<accession>A0A7C9CR51</accession>
<evidence type="ECO:0000256" key="7">
    <source>
        <dbReference type="ARBA" id="ARBA00022640"/>
    </source>
</evidence>
<sequence length="181" mass="20900">MCSVLEEQRKRDASMETSLRYAGDSKSLRIHAKEKFPVDSLTFLQVHGELDTKYGGLSYCSAILRHVYPSLSASLGLGVQFHKYEKLRYTVRAKKAFPVTSNVGISFNIKGRCDADKDFKERKSKGAAEFVWSILNFKNDQDVRLKVGYDMIDRVPYMQIRENNWTLNADTKGRWNIRYDL</sequence>
<keyword evidence="5" id="KW-1134">Transmembrane beta strand</keyword>
<dbReference type="GO" id="GO:0009707">
    <property type="term" value="C:chloroplast outer membrane"/>
    <property type="evidence" value="ECO:0007669"/>
    <property type="project" value="UniProtKB-SubCell"/>
</dbReference>
<dbReference type="PANTHER" id="PTHR35993">
    <property type="entry name" value="OUTER ENVELOPE PORE PROTEIN 21B, CHLOROPLASTIC"/>
    <property type="match status" value="1"/>
</dbReference>
<dbReference type="EMBL" id="GISG01046819">
    <property type="protein sequence ID" value="MBA4624240.1"/>
    <property type="molecule type" value="Transcribed_RNA"/>
</dbReference>
<name>A0A7C9CR51_OPUST</name>
<comment type="subcellular location">
    <subcellularLocation>
        <location evidence="1">Plastid</location>
        <location evidence="1">Chloroplast outer membrane</location>
        <topology evidence="1">Multi-pass membrane protein</topology>
    </subcellularLocation>
    <subcellularLocation>
        <location evidence="2">Plastid</location>
        <location evidence="2">Etioplast membrane</location>
        <topology evidence="2">Multi-pass membrane protein</topology>
    </subcellularLocation>
</comment>
<organism evidence="14">
    <name type="scientific">Opuntia streptacantha</name>
    <name type="common">Prickly pear cactus</name>
    <name type="synonym">Opuntia cardona</name>
    <dbReference type="NCBI Taxonomy" id="393608"/>
    <lineage>
        <taxon>Eukaryota</taxon>
        <taxon>Viridiplantae</taxon>
        <taxon>Streptophyta</taxon>
        <taxon>Embryophyta</taxon>
        <taxon>Tracheophyta</taxon>
        <taxon>Spermatophyta</taxon>
        <taxon>Magnoliopsida</taxon>
        <taxon>eudicotyledons</taxon>
        <taxon>Gunneridae</taxon>
        <taxon>Pentapetalae</taxon>
        <taxon>Caryophyllales</taxon>
        <taxon>Cactineae</taxon>
        <taxon>Cactaceae</taxon>
        <taxon>Opuntioideae</taxon>
        <taxon>Opuntia</taxon>
    </lineage>
</organism>
<evidence type="ECO:0000256" key="4">
    <source>
        <dbReference type="ARBA" id="ARBA00022448"/>
    </source>
</evidence>
<keyword evidence="7" id="KW-0934">Plastid</keyword>
<dbReference type="GO" id="GO:0008308">
    <property type="term" value="F:voltage-gated monoatomic anion channel activity"/>
    <property type="evidence" value="ECO:0007669"/>
    <property type="project" value="InterPro"/>
</dbReference>
<evidence type="ECO:0008006" key="15">
    <source>
        <dbReference type="Google" id="ProtNLM"/>
    </source>
</evidence>
<evidence type="ECO:0000256" key="9">
    <source>
        <dbReference type="ARBA" id="ARBA00022805"/>
    </source>
</evidence>
<comment type="similarity">
    <text evidence="3">Belongs to the plastid outer envelope porin OEP21 (TC 1.B.29) family.</text>
</comment>
<dbReference type="GO" id="GO:0034426">
    <property type="term" value="C:etioplast membrane"/>
    <property type="evidence" value="ECO:0007669"/>
    <property type="project" value="UniProtKB-SubCell"/>
</dbReference>
<keyword evidence="4" id="KW-0813">Transport</keyword>
<dbReference type="AlphaFoldDB" id="A0A7C9CR51"/>
<protein>
    <recommendedName>
        <fullName evidence="15">Outer envelope pore protein 21, chloroplastic</fullName>
    </recommendedName>
</protein>
<comment type="function">
    <text evidence="13">Voltage-dependent rectifying anion channel that facilitates the translocation between chloroplast and cytoplasm of phosphorylated carbohydrates such as triosephosphate, 3-phosphoglycerate and inorganic phosphate (Pi) depending of ATP to triosephosphate ratio in the plastidial intermembrane space; in high triosephosphate/ATP conditions (e.g. photosynthesis), export of triosphosphate from chloroplast (outward rectifying channels), but in high ATP/triosephosphate conditions (e.g. dark phase), import of phosphosolutes (inward rectifying channels).</text>
</comment>
<keyword evidence="10" id="KW-0406">Ion transport</keyword>
<evidence type="ECO:0000256" key="12">
    <source>
        <dbReference type="ARBA" id="ARBA00023136"/>
    </source>
</evidence>
<dbReference type="GO" id="GO:0044070">
    <property type="term" value="P:regulation of monoatomic anion transport"/>
    <property type="evidence" value="ECO:0007669"/>
    <property type="project" value="InterPro"/>
</dbReference>
<evidence type="ECO:0000256" key="6">
    <source>
        <dbReference type="ARBA" id="ARBA00022528"/>
    </source>
</evidence>
<keyword evidence="6" id="KW-0150">Chloroplast</keyword>
<evidence type="ECO:0000256" key="8">
    <source>
        <dbReference type="ARBA" id="ARBA00022692"/>
    </source>
</evidence>
<proteinExistence type="inferred from homology"/>
<reference evidence="14" key="1">
    <citation type="journal article" date="2013" name="J. Plant Res.">
        <title>Effect of fungi and light on seed germination of three Opuntia species from semiarid lands of central Mexico.</title>
        <authorList>
            <person name="Delgado-Sanchez P."/>
            <person name="Jimenez-Bremont J.F."/>
            <person name="Guerrero-Gonzalez Mde L."/>
            <person name="Flores J."/>
        </authorList>
    </citation>
    <scope>NUCLEOTIDE SEQUENCE</scope>
    <source>
        <tissue evidence="14">Cladode</tissue>
    </source>
</reference>
<evidence type="ECO:0000256" key="11">
    <source>
        <dbReference type="ARBA" id="ARBA00023114"/>
    </source>
</evidence>
<evidence type="ECO:0000256" key="13">
    <source>
        <dbReference type="ARBA" id="ARBA00024941"/>
    </source>
</evidence>
<dbReference type="InterPro" id="IPR034575">
    <property type="entry name" value="OEP21"/>
</dbReference>
<keyword evidence="8" id="KW-0812">Transmembrane</keyword>
<evidence type="ECO:0000313" key="14">
    <source>
        <dbReference type="EMBL" id="MBA4624240.1"/>
    </source>
</evidence>
<keyword evidence="12" id="KW-0472">Membrane</keyword>
<evidence type="ECO:0000256" key="10">
    <source>
        <dbReference type="ARBA" id="ARBA00023065"/>
    </source>
</evidence>
<dbReference type="GO" id="GO:0046930">
    <property type="term" value="C:pore complex"/>
    <property type="evidence" value="ECO:0007669"/>
    <property type="project" value="UniProtKB-KW"/>
</dbReference>
<evidence type="ECO:0000256" key="2">
    <source>
        <dbReference type="ARBA" id="ARBA00004441"/>
    </source>
</evidence>
<keyword evidence="9" id="KW-1002">Plastid outer membrane</keyword>
<evidence type="ECO:0000256" key="1">
    <source>
        <dbReference type="ARBA" id="ARBA00004396"/>
    </source>
</evidence>
<dbReference type="PANTHER" id="PTHR35993:SF1">
    <property type="entry name" value="OUTER ENVELOPE PORE PROTEIN 21B, CHLOROPLASTIC"/>
    <property type="match status" value="1"/>
</dbReference>
<dbReference type="GO" id="GO:0015288">
    <property type="term" value="F:porin activity"/>
    <property type="evidence" value="ECO:0007669"/>
    <property type="project" value="UniProtKB-KW"/>
</dbReference>